<accession>A0ABS8H9C3</accession>
<name>A0ABS8H9C3_9SPHN</name>
<dbReference type="InterPro" id="IPR014710">
    <property type="entry name" value="RmlC-like_jellyroll"/>
</dbReference>
<dbReference type="Proteomes" id="UP001198830">
    <property type="component" value="Unassembled WGS sequence"/>
</dbReference>
<dbReference type="SUPFAM" id="SSF51197">
    <property type="entry name" value="Clavaminate synthase-like"/>
    <property type="match status" value="1"/>
</dbReference>
<dbReference type="RefSeq" id="WP_228228098.1">
    <property type="nucleotide sequence ID" value="NZ_JAJGNP010000024.1"/>
</dbReference>
<dbReference type="Pfam" id="PF09313">
    <property type="entry name" value="TehB-like"/>
    <property type="match status" value="1"/>
</dbReference>
<dbReference type="Gene3D" id="2.60.120.10">
    <property type="entry name" value="Jelly Rolls"/>
    <property type="match status" value="1"/>
</dbReference>
<evidence type="ECO:0000313" key="2">
    <source>
        <dbReference type="EMBL" id="MCC4234653.1"/>
    </source>
</evidence>
<keyword evidence="3" id="KW-1185">Reference proteome</keyword>
<reference evidence="2 3" key="1">
    <citation type="submission" date="2021-10" db="EMBL/GenBank/DDBJ databases">
        <title>The diversity and Nitrogen Metabolism of Culturable Nitrate-Utilizing Bacteria Within the Oxygen Minimum Zone of the Changjiang (Yangtze River)Estuary.</title>
        <authorList>
            <person name="Zhang D."/>
            <person name="Zheng J."/>
            <person name="Liu S."/>
            <person name="He W."/>
        </authorList>
    </citation>
    <scope>NUCLEOTIDE SEQUENCE [LARGE SCALE GENOMIC DNA]</scope>
    <source>
        <strain evidence="2 3">FXH275-2</strain>
    </source>
</reference>
<feature type="domain" description="TehB/YeaR-like" evidence="1">
    <location>
        <begin position="16"/>
        <end position="94"/>
    </location>
</feature>
<gene>
    <name evidence="2" type="ORF">LL253_18430</name>
</gene>
<evidence type="ECO:0000259" key="1">
    <source>
        <dbReference type="Pfam" id="PF09313"/>
    </source>
</evidence>
<dbReference type="InterPro" id="IPR015392">
    <property type="entry name" value="TehB/YeaR-like_dom"/>
</dbReference>
<evidence type="ECO:0000313" key="3">
    <source>
        <dbReference type="Proteomes" id="UP001198830"/>
    </source>
</evidence>
<comment type="caution">
    <text evidence="2">The sequence shown here is derived from an EMBL/GenBank/DDBJ whole genome shotgun (WGS) entry which is preliminary data.</text>
</comment>
<organism evidence="2 3">
    <name type="scientific">Sphingobium soli</name>
    <dbReference type="NCBI Taxonomy" id="1591116"/>
    <lineage>
        <taxon>Bacteria</taxon>
        <taxon>Pseudomonadati</taxon>
        <taxon>Pseudomonadota</taxon>
        <taxon>Alphaproteobacteria</taxon>
        <taxon>Sphingomonadales</taxon>
        <taxon>Sphingomonadaceae</taxon>
        <taxon>Sphingobium</taxon>
    </lineage>
</organism>
<proteinExistence type="predicted"/>
<dbReference type="EMBL" id="JAJGNP010000024">
    <property type="protein sequence ID" value="MCC4234653.1"/>
    <property type="molecule type" value="Genomic_DNA"/>
</dbReference>
<protein>
    <submittedName>
        <fullName evidence="2">DUF1971 domain-containing protein</fullName>
    </submittedName>
</protein>
<sequence length="111" mass="12160">MTATAASLPEGLECYKRTDTFTEETVPKGLLNDHSTKAGVWGLIKVESGRLSYRVTDARREPFETVLTPEGGPGIVEPTILHHVAPIGLVRFHVEFYRAHRQEVGGSATTV</sequence>